<keyword evidence="5" id="KW-1185">Reference proteome</keyword>
<dbReference type="Proteomes" id="UP000008673">
    <property type="component" value="Unassembled WGS sequence"/>
</dbReference>
<protein>
    <submittedName>
        <fullName evidence="4">Nuclear mRNA export protein SAC3</fullName>
    </submittedName>
</protein>
<comment type="caution">
    <text evidence="4">The sequence shown here is derived from an EMBL/GenBank/DDBJ whole genome shotgun (WGS) entry which is preliminary data.</text>
</comment>
<dbReference type="KEGG" id="opa:HPODL_01055"/>
<dbReference type="Gene3D" id="6.10.250.2880">
    <property type="match status" value="1"/>
</dbReference>
<dbReference type="STRING" id="871575.W1QF30"/>
<evidence type="ECO:0000259" key="3">
    <source>
        <dbReference type="Pfam" id="PF12209"/>
    </source>
</evidence>
<dbReference type="PANTHER" id="PTHR12436:SF3">
    <property type="entry name" value="GERMINAL-CENTER ASSOCIATED NUCLEAR PROTEIN"/>
    <property type="match status" value="1"/>
</dbReference>
<reference evidence="4 5" key="1">
    <citation type="journal article" date="2013" name="BMC Genomics">
        <title>Genome sequence and analysis of methylotrophic yeast Hansenula polymorpha DL1.</title>
        <authorList>
            <person name="Ravin N.V."/>
            <person name="Eldarov M.A."/>
            <person name="Kadnikov V.V."/>
            <person name="Beletsky A.V."/>
            <person name="Schneider J."/>
            <person name="Mardanova E.S."/>
            <person name="Smekalova E.M."/>
            <person name="Zvereva M.I."/>
            <person name="Dontsova O.A."/>
            <person name="Mardanov A.V."/>
            <person name="Skryabin K.G."/>
        </authorList>
    </citation>
    <scope>NUCLEOTIDE SEQUENCE [LARGE SCALE GENOMIC DNA]</scope>
    <source>
        <strain evidence="5">ATCC 26012 / BCRC 20466 / JCM 22074 / NRRL Y-7560 / DL-1</strain>
    </source>
</reference>
<proteinExistence type="predicted"/>
<dbReference type="Gene3D" id="1.25.40.990">
    <property type="match status" value="1"/>
</dbReference>
<dbReference type="GO" id="GO:0005737">
    <property type="term" value="C:cytoplasm"/>
    <property type="evidence" value="ECO:0007669"/>
    <property type="project" value="TreeGrafter"/>
</dbReference>
<feature type="compositionally biased region" description="Polar residues" evidence="1">
    <location>
        <begin position="1"/>
        <end position="12"/>
    </location>
</feature>
<dbReference type="eggNOG" id="KOG1860">
    <property type="taxonomic scope" value="Eukaryota"/>
</dbReference>
<feature type="region of interest" description="Disordered" evidence="1">
    <location>
        <begin position="551"/>
        <end position="624"/>
    </location>
</feature>
<feature type="domain" description="SAC3/GANP/THP3 conserved" evidence="2">
    <location>
        <begin position="186"/>
        <end position="474"/>
    </location>
</feature>
<sequence>MSTLANQATSQQRSHSRGNGSHGRGNSSAQAKIPYNPGRNGHINRGGARNRGGLKKTRQFPRVDKTSTGPSAMNDADLGPLIENPAQYGYTKMEHRTQGIPKYLLKEQVLFSCDSYVTNEWDANNQKLMLQKEAEHNGDYQSLFEEFQELRKEERKKMEQMNLVDIENAKKSLNEAIIFRGSCTDMCPTYERVERAFKNQVSKWEKDPATGKISRDYAVKTFMRPSGQPPSLPSDVRTPSVLVKTLDYLIERLLPKLPDSQSFIWDRTRSIRQDFTLQNNYSGPEAIDCHEKICRIHILSSHVMAQANDPDYQQQQEIEQFNNSLQSLTHMYDDVRSRGGKCPNEPEFRAYELISKLKDTELDRNIQKLPAVILNSGIVQKALMLRGLIINGFGNFQMFVEFFRVIMDPSTPLLLSCLCEIHFNQVRHMAMVTMAKAYHSKSKKMPEASVLADWLGFDSVDQLVTSCKFYDIPILNDDNILRVEVTALRQAYKSYQKPPSCSKLNYKMENISYQQIVNSGIPNTAIKASVETSLAPSQTSQPPKQLFQFVPSQSEPTKSAPPPEIEKIEMLPNTPTSTKPKPTFSVPASFSFAPSQPQPEQNPVSIAQTEPPIPAEPPKPQSKLIDSPRFEAAANMVIDNLLHDVVRKETETIVKNLVEAENQRRIQHHNQIVDSLKNELFVAFMREQMYITAIDVKARLFRERNLKRRILQKIKAAADKLVVKHSAKKSKLNEIHSFANKVRPAFVLPAHASSRQSSLSPSPLKKKNGFEEDNVNCLGDLLPYINQHLRMLVIVDTWDDVVAKWLSNKLSLKETFESGKRVKTAKLETAEGTLAISSIPDRFRSRVVFKNVNLLLIKIEYPISHDLTTSRQVLAKVIEYLSRFNREEPVTLMLVLINFPREIDLVSNPPPWLTVRSINLNAKMSPLTLQNKFHQFFKDSVEKYHPSSSSLQDAETTLMSRYTTIENSLVGLLRDDLSNRHKLDYIRSLAGKRKVSYDSEVSLITEETPPSGNFEFCKTSTPSLDISKSKKQKIDALLELSESVLKR</sequence>
<feature type="compositionally biased region" description="Pro residues" evidence="1">
    <location>
        <begin position="611"/>
        <end position="620"/>
    </location>
</feature>
<dbReference type="GO" id="GO:0006406">
    <property type="term" value="P:mRNA export from nucleus"/>
    <property type="evidence" value="ECO:0007669"/>
    <property type="project" value="TreeGrafter"/>
</dbReference>
<gene>
    <name evidence="4" type="ORF">HPODL_01055</name>
</gene>
<organism evidence="4 5">
    <name type="scientific">Ogataea parapolymorpha (strain ATCC 26012 / BCRC 20466 / JCM 22074 / NRRL Y-7560 / DL-1)</name>
    <name type="common">Yeast</name>
    <name type="synonym">Hansenula polymorpha</name>
    <dbReference type="NCBI Taxonomy" id="871575"/>
    <lineage>
        <taxon>Eukaryota</taxon>
        <taxon>Fungi</taxon>
        <taxon>Dikarya</taxon>
        <taxon>Ascomycota</taxon>
        <taxon>Saccharomycotina</taxon>
        <taxon>Pichiomycetes</taxon>
        <taxon>Pichiales</taxon>
        <taxon>Pichiaceae</taxon>
        <taxon>Ogataea</taxon>
    </lineage>
</organism>
<evidence type="ECO:0000313" key="4">
    <source>
        <dbReference type="EMBL" id="ESX00177.1"/>
    </source>
</evidence>
<dbReference type="HOGENOM" id="CLU_006094_0_0_1"/>
<dbReference type="InterPro" id="IPR024293">
    <property type="entry name" value="SAC3_helical"/>
</dbReference>
<evidence type="ECO:0000256" key="1">
    <source>
        <dbReference type="SAM" id="MobiDB-lite"/>
    </source>
</evidence>
<dbReference type="AlphaFoldDB" id="W1QF30"/>
<feature type="domain" description="SAC3 helical" evidence="3">
    <location>
        <begin position="635"/>
        <end position="712"/>
    </location>
</feature>
<dbReference type="GO" id="GO:0070390">
    <property type="term" value="C:transcription export complex 2"/>
    <property type="evidence" value="ECO:0007669"/>
    <property type="project" value="TreeGrafter"/>
</dbReference>
<dbReference type="InterPro" id="IPR045107">
    <property type="entry name" value="SAC3/GANP/THP3"/>
</dbReference>
<dbReference type="Pfam" id="PF03399">
    <property type="entry name" value="SAC3_GANP"/>
    <property type="match status" value="1"/>
</dbReference>
<name>W1QF30_OGAPD</name>
<accession>W1QF30</accession>
<dbReference type="OMA" id="QSFIWDR"/>
<dbReference type="PANTHER" id="PTHR12436">
    <property type="entry name" value="80 KDA MCM3-ASSOCIATED PROTEIN"/>
    <property type="match status" value="1"/>
</dbReference>
<feature type="region of interest" description="Disordered" evidence="1">
    <location>
        <begin position="1"/>
        <end position="80"/>
    </location>
</feature>
<dbReference type="GeneID" id="25770520"/>
<dbReference type="InterPro" id="IPR005062">
    <property type="entry name" value="SAC3/GANP/THP3_conserved"/>
</dbReference>
<feature type="compositionally biased region" description="Low complexity" evidence="1">
    <location>
        <begin position="572"/>
        <end position="599"/>
    </location>
</feature>
<evidence type="ECO:0000259" key="2">
    <source>
        <dbReference type="Pfam" id="PF03399"/>
    </source>
</evidence>
<dbReference type="OrthoDB" id="264795at2759"/>
<dbReference type="EMBL" id="AEOI02000006">
    <property type="protein sequence ID" value="ESX00177.1"/>
    <property type="molecule type" value="Genomic_DNA"/>
</dbReference>
<evidence type="ECO:0000313" key="5">
    <source>
        <dbReference type="Proteomes" id="UP000008673"/>
    </source>
</evidence>
<dbReference type="RefSeq" id="XP_013934983.1">
    <property type="nucleotide sequence ID" value="XM_014079508.1"/>
</dbReference>
<dbReference type="Pfam" id="PF12209">
    <property type="entry name" value="SAC3"/>
    <property type="match status" value="1"/>
</dbReference>